<dbReference type="Proteomes" id="UP000278627">
    <property type="component" value="Unassembled WGS sequence"/>
</dbReference>
<name>A0A0N4T9U3_BRUPA</name>
<evidence type="ECO:0000313" key="1">
    <source>
        <dbReference type="EMBL" id="VDN86130.1"/>
    </source>
</evidence>
<dbReference type="AlphaFoldDB" id="A0A0N4T9U3"/>
<evidence type="ECO:0000313" key="3">
    <source>
        <dbReference type="WBParaSite" id="BPAG_0000498001-mRNA-1"/>
    </source>
</evidence>
<gene>
    <name evidence="1" type="ORF">BPAG_LOCUS4944</name>
</gene>
<sequence>MIFSFYYNIESCRNIKDESDIDSLFPVNEKKKLISESFEIKEISIISKQSEFGIKKYAIVSILEGKGLLKSAKEMSPIVEIEIDIVKDKKTVTANSACTACIHALIAINGDRTYLQVIEFGLDS</sequence>
<reference evidence="1 2" key="2">
    <citation type="submission" date="2018-11" db="EMBL/GenBank/DDBJ databases">
        <authorList>
            <consortium name="Pathogen Informatics"/>
        </authorList>
    </citation>
    <scope>NUCLEOTIDE SEQUENCE [LARGE SCALE GENOMIC DNA]</scope>
</reference>
<accession>A0A0N4T9U3</accession>
<evidence type="ECO:0000313" key="2">
    <source>
        <dbReference type="Proteomes" id="UP000278627"/>
    </source>
</evidence>
<reference evidence="3" key="1">
    <citation type="submission" date="2017-02" db="UniProtKB">
        <authorList>
            <consortium name="WormBaseParasite"/>
        </authorList>
    </citation>
    <scope>IDENTIFICATION</scope>
</reference>
<organism evidence="3">
    <name type="scientific">Brugia pahangi</name>
    <name type="common">Filarial nematode worm</name>
    <dbReference type="NCBI Taxonomy" id="6280"/>
    <lineage>
        <taxon>Eukaryota</taxon>
        <taxon>Metazoa</taxon>
        <taxon>Ecdysozoa</taxon>
        <taxon>Nematoda</taxon>
        <taxon>Chromadorea</taxon>
        <taxon>Rhabditida</taxon>
        <taxon>Spirurina</taxon>
        <taxon>Spiruromorpha</taxon>
        <taxon>Filarioidea</taxon>
        <taxon>Onchocercidae</taxon>
        <taxon>Brugia</taxon>
    </lineage>
</organism>
<keyword evidence="2" id="KW-1185">Reference proteome</keyword>
<protein>
    <submittedName>
        <fullName evidence="3">ACPS domain-containing protein</fullName>
    </submittedName>
</protein>
<proteinExistence type="predicted"/>
<dbReference type="WBParaSite" id="BPAG_0000498001-mRNA-1">
    <property type="protein sequence ID" value="BPAG_0000498001-mRNA-1"/>
    <property type="gene ID" value="BPAG_0000498001"/>
</dbReference>
<dbReference type="EMBL" id="UZAD01002957">
    <property type="protein sequence ID" value="VDN86130.1"/>
    <property type="molecule type" value="Genomic_DNA"/>
</dbReference>